<organism evidence="10 11">
    <name type="scientific">Actinacidiphila yanglinensis</name>
    <dbReference type="NCBI Taxonomy" id="310779"/>
    <lineage>
        <taxon>Bacteria</taxon>
        <taxon>Bacillati</taxon>
        <taxon>Actinomycetota</taxon>
        <taxon>Actinomycetes</taxon>
        <taxon>Kitasatosporales</taxon>
        <taxon>Streptomycetaceae</taxon>
        <taxon>Actinacidiphila</taxon>
    </lineage>
</organism>
<evidence type="ECO:0000256" key="4">
    <source>
        <dbReference type="ARBA" id="ARBA00022692"/>
    </source>
</evidence>
<feature type="transmembrane region" description="Helical" evidence="7">
    <location>
        <begin position="106"/>
        <end position="126"/>
    </location>
</feature>
<dbReference type="SUPFAM" id="SSF161098">
    <property type="entry name" value="MetI-like"/>
    <property type="match status" value="1"/>
</dbReference>
<dbReference type="PROSITE" id="PS50928">
    <property type="entry name" value="ABC_TM1"/>
    <property type="match status" value="1"/>
</dbReference>
<evidence type="ECO:0000313" key="10">
    <source>
        <dbReference type="EMBL" id="SEG93068.1"/>
    </source>
</evidence>
<feature type="transmembrane region" description="Helical" evidence="7">
    <location>
        <begin position="225"/>
        <end position="244"/>
    </location>
</feature>
<evidence type="ECO:0000313" key="11">
    <source>
        <dbReference type="Proteomes" id="UP000236754"/>
    </source>
</evidence>
<dbReference type="OrthoDB" id="9796361at2"/>
<evidence type="ECO:0000256" key="5">
    <source>
        <dbReference type="ARBA" id="ARBA00022989"/>
    </source>
</evidence>
<keyword evidence="5 7" id="KW-1133">Transmembrane helix</keyword>
<comment type="subcellular location">
    <subcellularLocation>
        <location evidence="1 7">Cell membrane</location>
        <topology evidence="1 7">Multi-pass membrane protein</topology>
    </subcellularLocation>
</comment>
<gene>
    <name evidence="10" type="ORF">SAMN05216223_12715</name>
</gene>
<dbReference type="GO" id="GO:0055085">
    <property type="term" value="P:transmembrane transport"/>
    <property type="evidence" value="ECO:0007669"/>
    <property type="project" value="InterPro"/>
</dbReference>
<evidence type="ECO:0000256" key="2">
    <source>
        <dbReference type="ARBA" id="ARBA00022448"/>
    </source>
</evidence>
<feature type="region of interest" description="Disordered" evidence="8">
    <location>
        <begin position="1"/>
        <end position="27"/>
    </location>
</feature>
<evidence type="ECO:0000256" key="6">
    <source>
        <dbReference type="ARBA" id="ARBA00023136"/>
    </source>
</evidence>
<reference evidence="10 11" key="1">
    <citation type="submission" date="2016-10" db="EMBL/GenBank/DDBJ databases">
        <authorList>
            <person name="de Groot N.N."/>
        </authorList>
    </citation>
    <scope>NUCLEOTIDE SEQUENCE [LARGE SCALE GENOMIC DNA]</scope>
    <source>
        <strain evidence="10 11">CGMCC 4.2023</strain>
    </source>
</reference>
<protein>
    <submittedName>
        <fullName evidence="10">NitT/TauT family transport system permease protein</fullName>
    </submittedName>
</protein>
<dbReference type="AlphaFoldDB" id="A0A1H6E5M0"/>
<evidence type="ECO:0000256" key="3">
    <source>
        <dbReference type="ARBA" id="ARBA00022475"/>
    </source>
</evidence>
<dbReference type="CDD" id="cd06261">
    <property type="entry name" value="TM_PBP2"/>
    <property type="match status" value="1"/>
</dbReference>
<dbReference type="RefSeq" id="WP_103890485.1">
    <property type="nucleotide sequence ID" value="NZ_FNVU01000027.1"/>
</dbReference>
<name>A0A1H6E5M0_9ACTN</name>
<feature type="transmembrane region" description="Helical" evidence="7">
    <location>
        <begin position="44"/>
        <end position="66"/>
    </location>
</feature>
<dbReference type="GO" id="GO:0005886">
    <property type="term" value="C:plasma membrane"/>
    <property type="evidence" value="ECO:0007669"/>
    <property type="project" value="UniProtKB-SubCell"/>
</dbReference>
<evidence type="ECO:0000256" key="1">
    <source>
        <dbReference type="ARBA" id="ARBA00004651"/>
    </source>
</evidence>
<dbReference type="Proteomes" id="UP000236754">
    <property type="component" value="Unassembled WGS sequence"/>
</dbReference>
<dbReference type="EMBL" id="FNVU01000027">
    <property type="protein sequence ID" value="SEG93068.1"/>
    <property type="molecule type" value="Genomic_DNA"/>
</dbReference>
<accession>A0A1H6E5M0</accession>
<feature type="transmembrane region" description="Helical" evidence="7">
    <location>
        <begin position="135"/>
        <end position="154"/>
    </location>
</feature>
<evidence type="ECO:0000259" key="9">
    <source>
        <dbReference type="PROSITE" id="PS50928"/>
    </source>
</evidence>
<keyword evidence="2 7" id="KW-0813">Transport</keyword>
<evidence type="ECO:0000256" key="8">
    <source>
        <dbReference type="SAM" id="MobiDB-lite"/>
    </source>
</evidence>
<feature type="domain" description="ABC transmembrane type-1" evidence="9">
    <location>
        <begin position="94"/>
        <end position="274"/>
    </location>
</feature>
<proteinExistence type="inferred from homology"/>
<dbReference type="PANTHER" id="PTHR30151:SF0">
    <property type="entry name" value="ABC TRANSPORTER PERMEASE PROTEIN MJ0413-RELATED"/>
    <property type="match status" value="1"/>
</dbReference>
<dbReference type="InterPro" id="IPR000515">
    <property type="entry name" value="MetI-like"/>
</dbReference>
<keyword evidence="6 7" id="KW-0472">Membrane</keyword>
<dbReference type="Gene3D" id="1.10.3720.10">
    <property type="entry name" value="MetI-like"/>
    <property type="match status" value="1"/>
</dbReference>
<keyword evidence="4 7" id="KW-0812">Transmembrane</keyword>
<feature type="transmembrane region" description="Helical" evidence="7">
    <location>
        <begin position="160"/>
        <end position="179"/>
    </location>
</feature>
<feature type="transmembrane region" description="Helical" evidence="7">
    <location>
        <begin position="256"/>
        <end position="276"/>
    </location>
</feature>
<keyword evidence="3" id="KW-1003">Cell membrane</keyword>
<dbReference type="InterPro" id="IPR035906">
    <property type="entry name" value="MetI-like_sf"/>
</dbReference>
<evidence type="ECO:0000256" key="7">
    <source>
        <dbReference type="RuleBase" id="RU363032"/>
    </source>
</evidence>
<keyword evidence="11" id="KW-1185">Reference proteome</keyword>
<comment type="similarity">
    <text evidence="7">Belongs to the binding-protein-dependent transport system permease family.</text>
</comment>
<dbReference type="Pfam" id="PF00528">
    <property type="entry name" value="BPD_transp_1"/>
    <property type="match status" value="1"/>
</dbReference>
<dbReference type="PANTHER" id="PTHR30151">
    <property type="entry name" value="ALKANE SULFONATE ABC TRANSPORTER-RELATED, MEMBRANE SUBUNIT"/>
    <property type="match status" value="1"/>
</dbReference>
<sequence>MNDTVMKNPADRTASREGSPPQRNPERTSVLTWWDRLRGLQSPLLNLAGIAILLAVWQICSATHMVDPAFASSPWKILVAGRKLYSQGAIYTALGQTGKEFGIGELISIVAGTIIGLVIGASRVLYDMTRGIVDVLYSVPHVLFLPVIIFWFGIGSTSRIIIVIWSGILPLVINTIAGSRALNADYRRVSTAFCTPRFKRFYKVALPASLPFILSGVRLSVGRGLIGIIVAEFFMGSGGVGFFVQFHMSQLDTSGAMAVIVTLCVVALLLNSLVAWCEKRFANWSISD</sequence>